<proteinExistence type="predicted"/>
<dbReference type="Pfam" id="PF00905">
    <property type="entry name" value="Transpeptidase"/>
    <property type="match status" value="1"/>
</dbReference>
<accession>A0A1I6ASC2</accession>
<keyword evidence="4" id="KW-0328">Glycosyltransferase</keyword>
<dbReference type="Gene3D" id="3.40.710.10">
    <property type="entry name" value="DD-peptidase/beta-lactamase superfamily"/>
    <property type="match status" value="1"/>
</dbReference>
<name>A0A1I6ASC2_9BACI</name>
<evidence type="ECO:0000256" key="16">
    <source>
        <dbReference type="SAM" id="MobiDB-lite"/>
    </source>
</evidence>
<dbReference type="SUPFAM" id="SSF53955">
    <property type="entry name" value="Lysozyme-like"/>
    <property type="match status" value="1"/>
</dbReference>
<keyword evidence="10 17" id="KW-1133">Transmembrane helix</keyword>
<evidence type="ECO:0000259" key="18">
    <source>
        <dbReference type="Pfam" id="PF00905"/>
    </source>
</evidence>
<keyword evidence="21" id="KW-1185">Reference proteome</keyword>
<keyword evidence="3" id="KW-0645">Protease</keyword>
<dbReference type="PANTHER" id="PTHR32282:SF32">
    <property type="entry name" value="PENICILLIN-BINDING PROTEIN 2A"/>
    <property type="match status" value="1"/>
</dbReference>
<evidence type="ECO:0000256" key="12">
    <source>
        <dbReference type="ARBA" id="ARBA00023268"/>
    </source>
</evidence>
<evidence type="ECO:0000256" key="11">
    <source>
        <dbReference type="ARBA" id="ARBA00023136"/>
    </source>
</evidence>
<dbReference type="EMBL" id="FOXX01000007">
    <property type="protein sequence ID" value="SFQ71585.1"/>
    <property type="molecule type" value="Genomic_DNA"/>
</dbReference>
<gene>
    <name evidence="20" type="ORF">SAMN02745910_02951</name>
</gene>
<comment type="catalytic activity">
    <reaction evidence="14">
        <text>Preferential cleavage: (Ac)2-L-Lys-D-Ala-|-D-Ala. Also transpeptidation of peptidyl-alanyl moieties that are N-acyl substituents of D-alanine.</text>
        <dbReference type="EC" id="3.4.16.4"/>
    </reaction>
</comment>
<sequence>MYKKGIVAGGIVVGLLLVGVIGYFIIILLGDYIIDEKKLVLNSATTLVDQNGKEITKLYVENRDPIPIEDIPDHVKEAFIATEDVRFYEHHGIDLKSISRAVYKNILAGGKAEGASTITQQLAKNVFLSNEKTFLRKGKEAIIAINLENRYSKDKILEMYLNQVYLGQGAYGVQAASHVYFNKDISELTADQSAVLAAMLKAPTTYSPILNPDKSLERRNVVLGLMEKSGYLSAKETVRLQGKTLGTDVVTRAKEPSYFTYFDMVMEEAKDRYSLSNEELLRGGYKITVPLNTSVQKKAYELFQEGSYFPGTDDSVQGAFVLLDNKTGGVTAAIGGRDYVQKGLNRLNIKRQPGSTFKPLAVYGPALEEKKFKPYSLLRDEVVSYNGYEPHNAHEEYRGKITMYDALKDSVNTSAVWTLNKLGVPKSKEYLEKLHMPIEDNGLAIALGGLREGVTPLQIASAYQTFANGGVHVEPHFITKIQTADGETVKKTEKVKKERVFSKQTSWYMTKMLQAVVEDGTATAGTFSGALAGKTGTTTFPNVKGANKDVWFAGYTPQYTGTVWMGYDKTNSSHYLTGGSSKPTILFKDILSQSSIEKKESFKKPKKTKDLKDPIRLEKIDDLTGDKGVFSLTLEWTPLEDKRVVYYIYEEKEGETKLVGKVKGKGKYEVEGANVFSSSTFYVMPYNTQTKERGEKSNKVSPSLFGFQAS</sequence>
<protein>
    <submittedName>
        <fullName evidence="20">Penicillin-binding protein 2A</fullName>
    </submittedName>
</protein>
<evidence type="ECO:0000256" key="10">
    <source>
        <dbReference type="ARBA" id="ARBA00022989"/>
    </source>
</evidence>
<dbReference type="Gene3D" id="1.10.3810.10">
    <property type="entry name" value="Biosynthetic peptidoglycan transglycosylase-like"/>
    <property type="match status" value="1"/>
</dbReference>
<keyword evidence="8" id="KW-0133">Cell shape</keyword>
<comment type="caution">
    <text evidence="20">The sequence shown here is derived from an EMBL/GenBank/DDBJ whole genome shotgun (WGS) entry which is preliminary data.</text>
</comment>
<evidence type="ECO:0000256" key="8">
    <source>
        <dbReference type="ARBA" id="ARBA00022960"/>
    </source>
</evidence>
<dbReference type="NCBIfam" id="TIGR02074">
    <property type="entry name" value="PBP_1a_fam"/>
    <property type="match status" value="1"/>
</dbReference>
<keyword evidence="1" id="KW-1003">Cell membrane</keyword>
<dbReference type="InterPro" id="IPR050396">
    <property type="entry name" value="Glycosyltr_51/Transpeptidase"/>
</dbReference>
<feature type="domain" description="Glycosyl transferase family 51" evidence="19">
    <location>
        <begin position="52"/>
        <end position="226"/>
    </location>
</feature>
<evidence type="ECO:0000256" key="2">
    <source>
        <dbReference type="ARBA" id="ARBA00022645"/>
    </source>
</evidence>
<feature type="region of interest" description="Disordered" evidence="16">
    <location>
        <begin position="691"/>
        <end position="710"/>
    </location>
</feature>
<evidence type="ECO:0000256" key="5">
    <source>
        <dbReference type="ARBA" id="ARBA00022679"/>
    </source>
</evidence>
<evidence type="ECO:0000256" key="1">
    <source>
        <dbReference type="ARBA" id="ARBA00022475"/>
    </source>
</evidence>
<dbReference type="Pfam" id="PF00912">
    <property type="entry name" value="Transgly"/>
    <property type="match status" value="1"/>
</dbReference>
<keyword evidence="9" id="KW-0573">Peptidoglycan synthesis</keyword>
<dbReference type="InterPro" id="IPR036950">
    <property type="entry name" value="PBP_transglycosylase"/>
</dbReference>
<reference evidence="20 21" key="1">
    <citation type="submission" date="2016-10" db="EMBL/GenBank/DDBJ databases">
        <authorList>
            <person name="Varghese N."/>
            <person name="Submissions S."/>
        </authorList>
    </citation>
    <scope>NUCLEOTIDE SEQUENCE [LARGE SCALE GENOMIC DNA]</scope>
    <source>
        <strain evidence="20 21">DSM 13796</strain>
    </source>
</reference>
<dbReference type="GeneID" id="93711576"/>
<feature type="domain" description="Penicillin-binding protein transpeptidase" evidence="18">
    <location>
        <begin position="318"/>
        <end position="591"/>
    </location>
</feature>
<keyword evidence="7" id="KW-0378">Hydrolase</keyword>
<keyword evidence="11 17" id="KW-0472">Membrane</keyword>
<dbReference type="InterPro" id="IPR012338">
    <property type="entry name" value="Beta-lactam/transpept-like"/>
</dbReference>
<organism evidence="20 21">
    <name type="scientific">Priestia endophytica DSM 13796</name>
    <dbReference type="NCBI Taxonomy" id="1121089"/>
    <lineage>
        <taxon>Bacteria</taxon>
        <taxon>Bacillati</taxon>
        <taxon>Bacillota</taxon>
        <taxon>Bacilli</taxon>
        <taxon>Bacillales</taxon>
        <taxon>Bacillaceae</taxon>
        <taxon>Priestia</taxon>
    </lineage>
</organism>
<dbReference type="PANTHER" id="PTHR32282">
    <property type="entry name" value="BINDING PROTEIN TRANSPEPTIDASE, PUTATIVE-RELATED"/>
    <property type="match status" value="1"/>
</dbReference>
<dbReference type="InterPro" id="IPR023346">
    <property type="entry name" value="Lysozyme-like_dom_sf"/>
</dbReference>
<feature type="transmembrane region" description="Helical" evidence="17">
    <location>
        <begin position="6"/>
        <end position="29"/>
    </location>
</feature>
<dbReference type="RefSeq" id="WP_061803249.1">
    <property type="nucleotide sequence ID" value="NZ_FOXX01000007.1"/>
</dbReference>
<evidence type="ECO:0000256" key="17">
    <source>
        <dbReference type="SAM" id="Phobius"/>
    </source>
</evidence>
<evidence type="ECO:0000256" key="6">
    <source>
        <dbReference type="ARBA" id="ARBA00022692"/>
    </source>
</evidence>
<keyword evidence="2" id="KW-0121">Carboxypeptidase</keyword>
<evidence type="ECO:0000256" key="7">
    <source>
        <dbReference type="ARBA" id="ARBA00022801"/>
    </source>
</evidence>
<evidence type="ECO:0000256" key="4">
    <source>
        <dbReference type="ARBA" id="ARBA00022676"/>
    </source>
</evidence>
<evidence type="ECO:0000256" key="13">
    <source>
        <dbReference type="ARBA" id="ARBA00023316"/>
    </source>
</evidence>
<keyword evidence="6 17" id="KW-0812">Transmembrane</keyword>
<evidence type="ECO:0000256" key="9">
    <source>
        <dbReference type="ARBA" id="ARBA00022984"/>
    </source>
</evidence>
<keyword evidence="12" id="KW-0511">Multifunctional enzyme</keyword>
<evidence type="ECO:0000256" key="3">
    <source>
        <dbReference type="ARBA" id="ARBA00022670"/>
    </source>
</evidence>
<evidence type="ECO:0000259" key="19">
    <source>
        <dbReference type="Pfam" id="PF00912"/>
    </source>
</evidence>
<evidence type="ECO:0000313" key="20">
    <source>
        <dbReference type="EMBL" id="SFQ71585.1"/>
    </source>
</evidence>
<keyword evidence="13" id="KW-0961">Cell wall biogenesis/degradation</keyword>
<dbReference type="InterPro" id="IPR001460">
    <property type="entry name" value="PCN-bd_Tpept"/>
</dbReference>
<evidence type="ECO:0000313" key="21">
    <source>
        <dbReference type="Proteomes" id="UP000182762"/>
    </source>
</evidence>
<evidence type="ECO:0000256" key="14">
    <source>
        <dbReference type="ARBA" id="ARBA00034000"/>
    </source>
</evidence>
<dbReference type="InterPro" id="IPR001264">
    <property type="entry name" value="Glyco_trans_51"/>
</dbReference>
<dbReference type="Proteomes" id="UP000182762">
    <property type="component" value="Unassembled WGS sequence"/>
</dbReference>
<dbReference type="SUPFAM" id="SSF56601">
    <property type="entry name" value="beta-lactamase/transpeptidase-like"/>
    <property type="match status" value="1"/>
</dbReference>
<evidence type="ECO:0000256" key="15">
    <source>
        <dbReference type="ARBA" id="ARBA00049902"/>
    </source>
</evidence>
<keyword evidence="5" id="KW-0808">Transferase</keyword>
<comment type="catalytic activity">
    <reaction evidence="15">
        <text>[GlcNAc-(1-&gt;4)-Mur2Ac(oyl-L-Ala-gamma-D-Glu-L-Lys-D-Ala-D-Ala)](n)-di-trans,octa-cis-undecaprenyl diphosphate + beta-D-GlcNAc-(1-&gt;4)-Mur2Ac(oyl-L-Ala-gamma-D-Glu-L-Lys-D-Ala-D-Ala)-di-trans,octa-cis-undecaprenyl diphosphate = [GlcNAc-(1-&gt;4)-Mur2Ac(oyl-L-Ala-gamma-D-Glu-L-Lys-D-Ala-D-Ala)](n+1)-di-trans,octa-cis-undecaprenyl diphosphate + di-trans,octa-cis-undecaprenyl diphosphate + H(+)</text>
        <dbReference type="Rhea" id="RHEA:23708"/>
        <dbReference type="Rhea" id="RHEA-COMP:9602"/>
        <dbReference type="Rhea" id="RHEA-COMP:9603"/>
        <dbReference type="ChEBI" id="CHEBI:15378"/>
        <dbReference type="ChEBI" id="CHEBI:58405"/>
        <dbReference type="ChEBI" id="CHEBI:60033"/>
        <dbReference type="ChEBI" id="CHEBI:78435"/>
        <dbReference type="EC" id="2.4.99.28"/>
    </reaction>
</comment>